<organism evidence="8">
    <name type="scientific">Timspurckia oligopyrenoides</name>
    <dbReference type="NCBI Taxonomy" id="708627"/>
    <lineage>
        <taxon>Eukaryota</taxon>
        <taxon>Rhodophyta</taxon>
        <taxon>Bangiophyceae</taxon>
        <taxon>Porphyridiales</taxon>
        <taxon>Porphyridiaceae</taxon>
        <taxon>Timspurckia</taxon>
    </lineage>
</organism>
<evidence type="ECO:0000256" key="2">
    <source>
        <dbReference type="ARBA" id="ARBA00022840"/>
    </source>
</evidence>
<protein>
    <recommendedName>
        <fullName evidence="6">Protein kinase domain-containing protein</fullName>
    </recommendedName>
</protein>
<dbReference type="SMART" id="SM00233">
    <property type="entry name" value="PH"/>
    <property type="match status" value="1"/>
</dbReference>
<dbReference type="InterPro" id="IPR011009">
    <property type="entry name" value="Kinase-like_dom_sf"/>
</dbReference>
<dbReference type="EMBL" id="HBFP01000679">
    <property type="protein sequence ID" value="CAD8816114.1"/>
    <property type="molecule type" value="Transcribed_RNA"/>
</dbReference>
<dbReference type="InterPro" id="IPR011993">
    <property type="entry name" value="PH-like_dom_sf"/>
</dbReference>
<name>A0A6T6LCZ9_9RHOD</name>
<evidence type="ECO:0000313" key="7">
    <source>
        <dbReference type="EMBL" id="CAD8816114.1"/>
    </source>
</evidence>
<dbReference type="PANTHER" id="PTHR24347">
    <property type="entry name" value="SERINE/THREONINE-PROTEIN KINASE"/>
    <property type="match status" value="1"/>
</dbReference>
<evidence type="ECO:0000256" key="5">
    <source>
        <dbReference type="SAM" id="MobiDB-lite"/>
    </source>
</evidence>
<dbReference type="PROSITE" id="PS50011">
    <property type="entry name" value="PROTEIN_KINASE_DOM"/>
    <property type="match status" value="1"/>
</dbReference>
<keyword evidence="4" id="KW-0808">Transferase</keyword>
<dbReference type="EMBL" id="HBFP01000680">
    <property type="protein sequence ID" value="CAD8816115.1"/>
    <property type="molecule type" value="Transcribed_RNA"/>
</dbReference>
<keyword evidence="4" id="KW-0418">Kinase</keyword>
<dbReference type="FunFam" id="1.10.510.10:FF:000571">
    <property type="entry name" value="Maternal embryonic leucine zipper kinase"/>
    <property type="match status" value="1"/>
</dbReference>
<dbReference type="InterPro" id="IPR008271">
    <property type="entry name" value="Ser/Thr_kinase_AS"/>
</dbReference>
<dbReference type="SUPFAM" id="SSF56112">
    <property type="entry name" value="Protein kinase-like (PK-like)"/>
    <property type="match status" value="1"/>
</dbReference>
<evidence type="ECO:0000259" key="6">
    <source>
        <dbReference type="PROSITE" id="PS50011"/>
    </source>
</evidence>
<feature type="domain" description="Protein kinase" evidence="6">
    <location>
        <begin position="175"/>
        <end position="436"/>
    </location>
</feature>
<dbReference type="GO" id="GO:0005524">
    <property type="term" value="F:ATP binding"/>
    <property type="evidence" value="ECO:0007669"/>
    <property type="project" value="UniProtKB-UniRule"/>
</dbReference>
<evidence type="ECO:0000256" key="3">
    <source>
        <dbReference type="PROSITE-ProRule" id="PRU10141"/>
    </source>
</evidence>
<dbReference type="CDD" id="cd05117">
    <property type="entry name" value="STKc_CAMK"/>
    <property type="match status" value="1"/>
</dbReference>
<comment type="similarity">
    <text evidence="4">Belongs to the protein kinase superfamily.</text>
</comment>
<evidence type="ECO:0000256" key="4">
    <source>
        <dbReference type="RuleBase" id="RU000304"/>
    </source>
</evidence>
<dbReference type="SUPFAM" id="SSF50729">
    <property type="entry name" value="PH domain-like"/>
    <property type="match status" value="1"/>
</dbReference>
<proteinExistence type="inferred from homology"/>
<gene>
    <name evidence="7" type="ORF">TOLI1172_LOCUS502</name>
    <name evidence="8" type="ORF">TOLI1172_LOCUS503</name>
</gene>
<feature type="binding site" evidence="3">
    <location>
        <position position="204"/>
    </location>
    <ligand>
        <name>ATP</name>
        <dbReference type="ChEBI" id="CHEBI:30616"/>
    </ligand>
</feature>
<keyword evidence="1 3" id="KW-0547">Nucleotide-binding</keyword>
<dbReference type="PROSITE" id="PS00108">
    <property type="entry name" value="PROTEIN_KINASE_ST"/>
    <property type="match status" value="1"/>
</dbReference>
<keyword evidence="4" id="KW-0723">Serine/threonine-protein kinase</keyword>
<sequence>MSGGGGREIEFGEGVDETNERGEVELSKDRKKKVLKVDYWIDRSEKEVGTGSISKEQAVHWIENRLLMGGLRHSAALNVCGWMYKQNKRYPGKQRRYFHLLGTYLSCRRDPELPPSWEIDLVGADIVNETKWNGGRIIIVTETKTVRLLFRDGQVAAKWLSSLQIARQMHVEMHYKMEKQIGFGAYSKVRMGHAIEDGMEVAIKVIDRKSCPQDDLIFLQREVEIVREVDHPNIVQTYDVFENKNQILIVMEFMPGGMLFDVIATYGMFCERDAANVMCELLDGLKYLHKRGVVHRDIKPENILCTQSKWPLHVKWTDFGLSNVLSAGNDALQTQVGTPHFAAPELLKSEPYGTPVDLWSCGIVLYNMLSGELPFDHPEDASEIFRQILYKELDFPPELFGEISHDAIGIIRGLLKRDPALRLNAEQALAMSQQWLKNASSIRSTPIKNDLSKLHSSQRLSIFSKRAYSTATV</sequence>
<keyword evidence="2 3" id="KW-0067">ATP-binding</keyword>
<dbReference type="InterPro" id="IPR001849">
    <property type="entry name" value="PH_domain"/>
</dbReference>
<dbReference type="InterPro" id="IPR017441">
    <property type="entry name" value="Protein_kinase_ATP_BS"/>
</dbReference>
<dbReference type="Gene3D" id="1.10.510.10">
    <property type="entry name" value="Transferase(Phosphotransferase) domain 1"/>
    <property type="match status" value="1"/>
</dbReference>
<evidence type="ECO:0000313" key="8">
    <source>
        <dbReference type="EMBL" id="CAD8816115.1"/>
    </source>
</evidence>
<accession>A0A6T6LCZ9</accession>
<dbReference type="Pfam" id="PF00069">
    <property type="entry name" value="Pkinase"/>
    <property type="match status" value="1"/>
</dbReference>
<dbReference type="PROSITE" id="PS00107">
    <property type="entry name" value="PROTEIN_KINASE_ATP"/>
    <property type="match status" value="1"/>
</dbReference>
<dbReference type="InterPro" id="IPR000719">
    <property type="entry name" value="Prot_kinase_dom"/>
</dbReference>
<feature type="region of interest" description="Disordered" evidence="5">
    <location>
        <begin position="1"/>
        <end position="22"/>
    </location>
</feature>
<reference evidence="8" key="1">
    <citation type="submission" date="2021-01" db="EMBL/GenBank/DDBJ databases">
        <authorList>
            <person name="Corre E."/>
            <person name="Pelletier E."/>
            <person name="Niang G."/>
            <person name="Scheremetjew M."/>
            <person name="Finn R."/>
            <person name="Kale V."/>
            <person name="Holt S."/>
            <person name="Cochrane G."/>
            <person name="Meng A."/>
            <person name="Brown T."/>
            <person name="Cohen L."/>
        </authorList>
    </citation>
    <scope>NUCLEOTIDE SEQUENCE</scope>
    <source>
        <strain evidence="8">CCMP3278</strain>
    </source>
</reference>
<evidence type="ECO:0000256" key="1">
    <source>
        <dbReference type="ARBA" id="ARBA00022741"/>
    </source>
</evidence>
<dbReference type="AlphaFoldDB" id="A0A6T6LCZ9"/>
<dbReference type="GO" id="GO:0004674">
    <property type="term" value="F:protein serine/threonine kinase activity"/>
    <property type="evidence" value="ECO:0007669"/>
    <property type="project" value="UniProtKB-KW"/>
</dbReference>
<dbReference type="SMART" id="SM00220">
    <property type="entry name" value="S_TKc"/>
    <property type="match status" value="1"/>
</dbReference>
<dbReference type="Gene3D" id="2.30.29.30">
    <property type="entry name" value="Pleckstrin-homology domain (PH domain)/Phosphotyrosine-binding domain (PTB)"/>
    <property type="match status" value="1"/>
</dbReference>